<name>A0ABR1JA99_9AGAR</name>
<gene>
    <name evidence="5" type="ORF">VKT23_012607</name>
</gene>
<dbReference type="Proteomes" id="UP001498398">
    <property type="component" value="Unassembled WGS sequence"/>
</dbReference>
<feature type="signal peptide" evidence="3">
    <location>
        <begin position="1"/>
        <end position="17"/>
    </location>
</feature>
<organism evidence="5 6">
    <name type="scientific">Marasmiellus scandens</name>
    <dbReference type="NCBI Taxonomy" id="2682957"/>
    <lineage>
        <taxon>Eukaryota</taxon>
        <taxon>Fungi</taxon>
        <taxon>Dikarya</taxon>
        <taxon>Basidiomycota</taxon>
        <taxon>Agaricomycotina</taxon>
        <taxon>Agaricomycetes</taxon>
        <taxon>Agaricomycetidae</taxon>
        <taxon>Agaricales</taxon>
        <taxon>Marasmiineae</taxon>
        <taxon>Omphalotaceae</taxon>
        <taxon>Marasmiellus</taxon>
    </lineage>
</organism>
<dbReference type="Pfam" id="PF00561">
    <property type="entry name" value="Abhydrolase_1"/>
    <property type="match status" value="1"/>
</dbReference>
<sequence>MISRILTSLFFAGASLAISLPTDIPAPFNPSLFKDVNVSRGLNYHYYASPAAENGKPTLVFLHGFLSTLYDWRHQVSFFQEKGYGLIALDMLGYGGTAKPSDPQAYVSSLITKDVIDILDVEGLEQAVVIGHDWGSKTASRLASYYPERFSALGFLSVGYIPHNEFATPYLEQIKVAKAVLGYENFGYWDFFSSEGADQLILDNLDSLFDAIYLKDTTLTIKDFAPLGALADFVKNGRRATPGDYVTPQGSFISNSAQVIFTDMYWLSGKSHSDRIDPSRRNGRATELVQDCIPEENFVISKPVFFAAALRDYANLAPSFIASVQQNSNASLVIHEYDTGRWVMMEARDELNSDLLQWIEGLDL</sequence>
<dbReference type="PANTHER" id="PTHR43329">
    <property type="entry name" value="EPOXIDE HYDROLASE"/>
    <property type="match status" value="1"/>
</dbReference>
<evidence type="ECO:0000256" key="3">
    <source>
        <dbReference type="SAM" id="SignalP"/>
    </source>
</evidence>
<dbReference type="InterPro" id="IPR000639">
    <property type="entry name" value="Epox_hydrolase-like"/>
</dbReference>
<feature type="domain" description="AB hydrolase-1" evidence="4">
    <location>
        <begin position="57"/>
        <end position="176"/>
    </location>
</feature>
<dbReference type="PRINTS" id="PR00412">
    <property type="entry name" value="EPOXHYDRLASE"/>
</dbReference>
<dbReference type="EMBL" id="JBANRG010000031">
    <property type="protein sequence ID" value="KAK7451267.1"/>
    <property type="molecule type" value="Genomic_DNA"/>
</dbReference>
<evidence type="ECO:0000313" key="6">
    <source>
        <dbReference type="Proteomes" id="UP001498398"/>
    </source>
</evidence>
<evidence type="ECO:0000256" key="1">
    <source>
        <dbReference type="ARBA" id="ARBA00022801"/>
    </source>
</evidence>
<proteinExistence type="inferred from homology"/>
<evidence type="ECO:0000256" key="2">
    <source>
        <dbReference type="ARBA" id="ARBA00038334"/>
    </source>
</evidence>
<dbReference type="InterPro" id="IPR000073">
    <property type="entry name" value="AB_hydrolase_1"/>
</dbReference>
<evidence type="ECO:0000313" key="5">
    <source>
        <dbReference type="EMBL" id="KAK7451267.1"/>
    </source>
</evidence>
<dbReference type="Gene3D" id="3.40.50.1820">
    <property type="entry name" value="alpha/beta hydrolase"/>
    <property type="match status" value="1"/>
</dbReference>
<keyword evidence="3" id="KW-0732">Signal</keyword>
<evidence type="ECO:0000259" key="4">
    <source>
        <dbReference type="Pfam" id="PF00561"/>
    </source>
</evidence>
<comment type="caution">
    <text evidence="5">The sequence shown here is derived from an EMBL/GenBank/DDBJ whole genome shotgun (WGS) entry which is preliminary data.</text>
</comment>
<comment type="similarity">
    <text evidence="2">Belongs to the AB hydrolase superfamily. Epoxide hydrolase family.</text>
</comment>
<keyword evidence="1" id="KW-0378">Hydrolase</keyword>
<dbReference type="InterPro" id="IPR029058">
    <property type="entry name" value="AB_hydrolase_fold"/>
</dbReference>
<reference evidence="5 6" key="1">
    <citation type="submission" date="2024-01" db="EMBL/GenBank/DDBJ databases">
        <title>A draft genome for the cacao thread blight pathogen Marasmiellus scandens.</title>
        <authorList>
            <person name="Baruah I.K."/>
            <person name="Leung J."/>
            <person name="Bukari Y."/>
            <person name="Amoako-Attah I."/>
            <person name="Meinhardt L.W."/>
            <person name="Bailey B.A."/>
            <person name="Cohen S.P."/>
        </authorList>
    </citation>
    <scope>NUCLEOTIDE SEQUENCE [LARGE SCALE GENOMIC DNA]</scope>
    <source>
        <strain evidence="5 6">GH-19</strain>
    </source>
</reference>
<keyword evidence="6" id="KW-1185">Reference proteome</keyword>
<protein>
    <recommendedName>
        <fullName evidence="4">AB hydrolase-1 domain-containing protein</fullName>
    </recommendedName>
</protein>
<accession>A0ABR1JA99</accession>
<dbReference type="SUPFAM" id="SSF53474">
    <property type="entry name" value="alpha/beta-Hydrolases"/>
    <property type="match status" value="1"/>
</dbReference>
<feature type="chain" id="PRO_5045515585" description="AB hydrolase-1 domain-containing protein" evidence="3">
    <location>
        <begin position="18"/>
        <end position="364"/>
    </location>
</feature>